<evidence type="ECO:0000256" key="1">
    <source>
        <dbReference type="SAM" id="MobiDB-lite"/>
    </source>
</evidence>
<proteinExistence type="predicted"/>
<feature type="transmembrane region" description="Helical" evidence="2">
    <location>
        <begin position="28"/>
        <end position="48"/>
    </location>
</feature>
<keyword evidence="2" id="KW-1133">Transmembrane helix</keyword>
<organism evidence="3 4">
    <name type="scientific">Roseateles terrae</name>
    <dbReference type="NCBI Taxonomy" id="431060"/>
    <lineage>
        <taxon>Bacteria</taxon>
        <taxon>Pseudomonadati</taxon>
        <taxon>Pseudomonadota</taxon>
        <taxon>Betaproteobacteria</taxon>
        <taxon>Burkholderiales</taxon>
        <taxon>Sphaerotilaceae</taxon>
        <taxon>Roseateles</taxon>
    </lineage>
</organism>
<feature type="region of interest" description="Disordered" evidence="1">
    <location>
        <begin position="1"/>
        <end position="21"/>
    </location>
</feature>
<feature type="compositionally biased region" description="Low complexity" evidence="1">
    <location>
        <begin position="8"/>
        <end position="20"/>
    </location>
</feature>
<evidence type="ECO:0000313" key="4">
    <source>
        <dbReference type="Proteomes" id="UP000574369"/>
    </source>
</evidence>
<keyword evidence="2" id="KW-0812">Transmembrane</keyword>
<name>A0ABR6GQL0_9BURK</name>
<protein>
    <submittedName>
        <fullName evidence="3">Uncharacterized protein</fullName>
    </submittedName>
</protein>
<reference evidence="3 4" key="1">
    <citation type="submission" date="2020-08" db="EMBL/GenBank/DDBJ databases">
        <title>Genomic Encyclopedia of Type Strains, Phase III (KMG-III): the genomes of soil and plant-associated and newly described type strains.</title>
        <authorList>
            <person name="Whitman W."/>
        </authorList>
    </citation>
    <scope>NUCLEOTIDE SEQUENCE [LARGE SCALE GENOMIC DNA]</scope>
    <source>
        <strain evidence="3 4">CECT 7247</strain>
    </source>
</reference>
<comment type="caution">
    <text evidence="3">The sequence shown here is derived from an EMBL/GenBank/DDBJ whole genome shotgun (WGS) entry which is preliminary data.</text>
</comment>
<dbReference type="Proteomes" id="UP000574369">
    <property type="component" value="Unassembled WGS sequence"/>
</dbReference>
<evidence type="ECO:0000256" key="2">
    <source>
        <dbReference type="SAM" id="Phobius"/>
    </source>
</evidence>
<feature type="transmembrane region" description="Helical" evidence="2">
    <location>
        <begin position="99"/>
        <end position="120"/>
    </location>
</feature>
<keyword evidence="2" id="KW-0472">Membrane</keyword>
<feature type="transmembrane region" description="Helical" evidence="2">
    <location>
        <begin position="54"/>
        <end position="73"/>
    </location>
</feature>
<sequence>MTSDHSKTPITAPGTAPATPAREERGGVLGFALICVLAFVTVATLRAPAATKDVVVGTYLITWGCMFIAAYFFSHKTFFLRGLLWFCTRMSCPSTPKMAFFYGFMAIGMGTVSILAGNGLF</sequence>
<dbReference type="EMBL" id="JACHXO010000002">
    <property type="protein sequence ID" value="MBB3194400.1"/>
    <property type="molecule type" value="Genomic_DNA"/>
</dbReference>
<dbReference type="RefSeq" id="WP_088450476.1">
    <property type="nucleotide sequence ID" value="NZ_JACHXO010000002.1"/>
</dbReference>
<accession>A0ABR6GQL0</accession>
<evidence type="ECO:0000313" key="3">
    <source>
        <dbReference type="EMBL" id="MBB3194400.1"/>
    </source>
</evidence>
<gene>
    <name evidence="3" type="ORF">FHS28_001785</name>
</gene>
<keyword evidence="4" id="KW-1185">Reference proteome</keyword>